<organism evidence="1 2">
    <name type="scientific">Blastopirellula marina</name>
    <dbReference type="NCBI Taxonomy" id="124"/>
    <lineage>
        <taxon>Bacteria</taxon>
        <taxon>Pseudomonadati</taxon>
        <taxon>Planctomycetota</taxon>
        <taxon>Planctomycetia</taxon>
        <taxon>Pirellulales</taxon>
        <taxon>Pirellulaceae</taxon>
        <taxon>Blastopirellula</taxon>
    </lineage>
</organism>
<gene>
    <name evidence="1" type="ORF">C5Y83_14480</name>
</gene>
<dbReference type="EMBL" id="PUHY01000010">
    <property type="protein sequence ID" value="PQO34706.1"/>
    <property type="molecule type" value="Genomic_DNA"/>
</dbReference>
<dbReference type="RefSeq" id="WP_105330436.1">
    <property type="nucleotide sequence ID" value="NZ_PUHY01000010.1"/>
</dbReference>
<evidence type="ECO:0000313" key="1">
    <source>
        <dbReference type="EMBL" id="PQO34706.1"/>
    </source>
</evidence>
<reference evidence="1 2" key="1">
    <citation type="submission" date="2018-02" db="EMBL/GenBank/DDBJ databases">
        <title>Comparative genomes isolates from brazilian mangrove.</title>
        <authorList>
            <person name="Araujo J.E."/>
            <person name="Taketani R.G."/>
            <person name="Silva M.C.P."/>
            <person name="Loureco M.V."/>
            <person name="Andreote F.D."/>
        </authorList>
    </citation>
    <scope>NUCLEOTIDE SEQUENCE [LARGE SCALE GENOMIC DNA]</scope>
    <source>
        <strain evidence="1 2">Hex-1 MGV</strain>
    </source>
</reference>
<dbReference type="Gene3D" id="3.30.530.20">
    <property type="match status" value="1"/>
</dbReference>
<dbReference type="AlphaFoldDB" id="A0A2S8FRA3"/>
<comment type="caution">
    <text evidence="1">The sequence shown here is derived from an EMBL/GenBank/DDBJ whole genome shotgun (WGS) entry which is preliminary data.</text>
</comment>
<proteinExistence type="predicted"/>
<protein>
    <submittedName>
        <fullName evidence="1">Uncharacterized protein</fullName>
    </submittedName>
</protein>
<dbReference type="Proteomes" id="UP000238322">
    <property type="component" value="Unassembled WGS sequence"/>
</dbReference>
<dbReference type="OrthoDB" id="4773254at2"/>
<accession>A0A2S8FRA3</accession>
<evidence type="ECO:0000313" key="2">
    <source>
        <dbReference type="Proteomes" id="UP000238322"/>
    </source>
</evidence>
<dbReference type="SUPFAM" id="SSF55961">
    <property type="entry name" value="Bet v1-like"/>
    <property type="match status" value="1"/>
</dbReference>
<dbReference type="InterPro" id="IPR023393">
    <property type="entry name" value="START-like_dom_sf"/>
</dbReference>
<sequence length="136" mass="15140">MVAASTKAVQATRLVRASLKTVFATISGIRNFTEAFPHITDMEFIASQQYGVGTPFRDTWQQNGREEQTELEAIALVENDRICLTSDAGGSIWQTTFFVNSSGSEVELSLVMGIHPYTWLAMLVMPLYRGFVIEEV</sequence>
<name>A0A2S8FRA3_9BACT</name>